<evidence type="ECO:0000256" key="1">
    <source>
        <dbReference type="ARBA" id="ARBA00004177"/>
    </source>
</evidence>
<dbReference type="PANTHER" id="PTHR22761">
    <property type="entry name" value="CHARGED MULTIVESICULAR BODY PROTEIN"/>
    <property type="match status" value="1"/>
</dbReference>
<evidence type="ECO:0000256" key="2">
    <source>
        <dbReference type="ARBA" id="ARBA00006190"/>
    </source>
</evidence>
<reference evidence="8 9" key="2">
    <citation type="submission" date="2016-08" db="EMBL/GenBank/DDBJ databases">
        <title>Pervasive Adenine N6-methylation of Active Genes in Fungi.</title>
        <authorList>
            <consortium name="DOE Joint Genome Institute"/>
            <person name="Mondo S.J."/>
            <person name="Dannebaum R.O."/>
            <person name="Kuo R.C."/>
            <person name="Labutti K."/>
            <person name="Haridas S."/>
            <person name="Kuo A."/>
            <person name="Salamov A."/>
            <person name="Ahrendt S.R."/>
            <person name="Lipzen A."/>
            <person name="Sullivan W."/>
            <person name="Andreopoulos W.B."/>
            <person name="Clum A."/>
            <person name="Lindquist E."/>
            <person name="Daum C."/>
            <person name="Ramamoorthy G.K."/>
            <person name="Gryganskyi A."/>
            <person name="Culley D."/>
            <person name="Magnuson J.K."/>
            <person name="James T.Y."/>
            <person name="O'Malley M.A."/>
            <person name="Stajich J.E."/>
            <person name="Spatafora J.W."/>
            <person name="Visel A."/>
            <person name="Grigoriev I.V."/>
        </authorList>
    </citation>
    <scope>NUCLEOTIDE SEQUENCE [LARGE SCALE GENOMIC DNA]</scope>
    <source>
        <strain evidence="8 9">S4</strain>
    </source>
</reference>
<dbReference type="OrthoDB" id="5592979at2759"/>
<dbReference type="PANTHER" id="PTHR22761:SF10">
    <property type="entry name" value="GH13992P"/>
    <property type="match status" value="1"/>
</dbReference>
<comment type="caution">
    <text evidence="8">The sequence shown here is derived from an EMBL/GenBank/DDBJ whole genome shotgun (WGS) entry which is preliminary data.</text>
</comment>
<feature type="region of interest" description="Disordered" evidence="7">
    <location>
        <begin position="176"/>
        <end position="209"/>
    </location>
</feature>
<proteinExistence type="inferred from homology"/>
<dbReference type="GO" id="GO:0005771">
    <property type="term" value="C:multivesicular body"/>
    <property type="evidence" value="ECO:0007669"/>
    <property type="project" value="TreeGrafter"/>
</dbReference>
<gene>
    <name evidence="8" type="ORF">BCR32DRAFT_261116</name>
</gene>
<evidence type="ECO:0000313" key="9">
    <source>
        <dbReference type="Proteomes" id="UP000193944"/>
    </source>
</evidence>
<dbReference type="Proteomes" id="UP000193944">
    <property type="component" value="Unassembled WGS sequence"/>
</dbReference>
<comment type="similarity">
    <text evidence="2">Belongs to the SNF7 family.</text>
</comment>
<keyword evidence="3" id="KW-0967">Endosome</keyword>
<dbReference type="EMBL" id="MCFG01000081">
    <property type="protein sequence ID" value="ORX83049.1"/>
    <property type="molecule type" value="Genomic_DNA"/>
</dbReference>
<name>A0A1Y1XBD4_9FUNG</name>
<comment type="subcellular location">
    <subcellularLocation>
        <location evidence="1">Endosome</location>
    </subcellularLocation>
</comment>
<dbReference type="Gene3D" id="6.10.250.1710">
    <property type="match status" value="1"/>
</dbReference>
<dbReference type="AlphaFoldDB" id="A0A1Y1XBD4"/>
<evidence type="ECO:0000256" key="3">
    <source>
        <dbReference type="ARBA" id="ARBA00022753"/>
    </source>
</evidence>
<evidence type="ECO:0000313" key="8">
    <source>
        <dbReference type="EMBL" id="ORX83049.1"/>
    </source>
</evidence>
<reference evidence="8 9" key="1">
    <citation type="submission" date="2016-08" db="EMBL/GenBank/DDBJ databases">
        <title>A Parts List for Fungal Cellulosomes Revealed by Comparative Genomics.</title>
        <authorList>
            <consortium name="DOE Joint Genome Institute"/>
            <person name="Haitjema C.H."/>
            <person name="Gilmore S.P."/>
            <person name="Henske J.K."/>
            <person name="Solomon K.V."/>
            <person name="De Groot R."/>
            <person name="Kuo A."/>
            <person name="Mondo S.J."/>
            <person name="Salamov A.A."/>
            <person name="Labutti K."/>
            <person name="Zhao Z."/>
            <person name="Chiniquy J."/>
            <person name="Barry K."/>
            <person name="Brewer H.M."/>
            <person name="Purvine S.O."/>
            <person name="Wright A.T."/>
            <person name="Boxma B."/>
            <person name="Van Alen T."/>
            <person name="Hackstein J.H."/>
            <person name="Baker S.E."/>
            <person name="Grigoriev I.V."/>
            <person name="O'Malley M.A."/>
        </authorList>
    </citation>
    <scope>NUCLEOTIDE SEQUENCE [LARGE SCALE GENOMIC DNA]</scope>
    <source>
        <strain evidence="8 9">S4</strain>
    </source>
</reference>
<dbReference type="GO" id="GO:0009898">
    <property type="term" value="C:cytoplasmic side of plasma membrane"/>
    <property type="evidence" value="ECO:0007669"/>
    <property type="project" value="TreeGrafter"/>
</dbReference>
<protein>
    <recommendedName>
        <fullName evidence="4">Vacuolar-sorting protein SNF7</fullName>
    </recommendedName>
    <alternativeName>
        <fullName evidence="5">Vacuolar protein-sorting-associated protein 32</fullName>
    </alternativeName>
</protein>
<dbReference type="Pfam" id="PF03357">
    <property type="entry name" value="Snf7"/>
    <property type="match status" value="1"/>
</dbReference>
<dbReference type="GO" id="GO:0000815">
    <property type="term" value="C:ESCRT III complex"/>
    <property type="evidence" value="ECO:0007669"/>
    <property type="project" value="TreeGrafter"/>
</dbReference>
<dbReference type="STRING" id="1754192.A0A1Y1XBD4"/>
<keyword evidence="6" id="KW-0175">Coiled coil</keyword>
<accession>A0A1Y1XBD4</accession>
<dbReference type="GO" id="GO:0032511">
    <property type="term" value="P:late endosome to vacuole transport via multivesicular body sorting pathway"/>
    <property type="evidence" value="ECO:0007669"/>
    <property type="project" value="TreeGrafter"/>
</dbReference>
<organism evidence="8 9">
    <name type="scientific">Anaeromyces robustus</name>
    <dbReference type="NCBI Taxonomy" id="1754192"/>
    <lineage>
        <taxon>Eukaryota</taxon>
        <taxon>Fungi</taxon>
        <taxon>Fungi incertae sedis</taxon>
        <taxon>Chytridiomycota</taxon>
        <taxon>Chytridiomycota incertae sedis</taxon>
        <taxon>Neocallimastigomycetes</taxon>
        <taxon>Neocallimastigales</taxon>
        <taxon>Neocallimastigaceae</taxon>
        <taxon>Anaeromyces</taxon>
    </lineage>
</organism>
<evidence type="ECO:0000256" key="6">
    <source>
        <dbReference type="SAM" id="Coils"/>
    </source>
</evidence>
<keyword evidence="9" id="KW-1185">Reference proteome</keyword>
<evidence type="ECO:0000256" key="7">
    <source>
        <dbReference type="SAM" id="MobiDB-lite"/>
    </source>
</evidence>
<dbReference type="GO" id="GO:0006900">
    <property type="term" value="P:vesicle budding from membrane"/>
    <property type="evidence" value="ECO:0007669"/>
    <property type="project" value="TreeGrafter"/>
</dbReference>
<dbReference type="InterPro" id="IPR005024">
    <property type="entry name" value="Snf7_fam"/>
</dbReference>
<feature type="coiled-coil region" evidence="6">
    <location>
        <begin position="115"/>
        <end position="174"/>
    </location>
</feature>
<sequence length="209" mass="23660">MKLFKNKKKANPKDAIAQLKETLDILEKRQAILEKKIENEEKIARANATKNKRIAIAALKRKRAYNNEIEKMMGSRMTIETQIMTIENANTNLTTLKAMKDGANALSSIHGKMNIDKVEETMDDIREQMDLANEISDAIAQPINFGDVIDEDELNAELENLEQEELDFKLLESEKLQKIPAMPNAPTGPIAADEEEEKELEELQSSMAF</sequence>
<feature type="compositionally biased region" description="Acidic residues" evidence="7">
    <location>
        <begin position="192"/>
        <end position="202"/>
    </location>
</feature>
<feature type="coiled-coil region" evidence="6">
    <location>
        <begin position="16"/>
        <end position="43"/>
    </location>
</feature>
<evidence type="ECO:0000256" key="5">
    <source>
        <dbReference type="ARBA" id="ARBA00042586"/>
    </source>
</evidence>
<evidence type="ECO:0000256" key="4">
    <source>
        <dbReference type="ARBA" id="ARBA00040017"/>
    </source>
</evidence>
<dbReference type="Gene3D" id="1.10.287.1060">
    <property type="entry name" value="ESAT-6-like"/>
    <property type="match status" value="1"/>
</dbReference>